<sequence length="115" mass="13122">MQHSRLPVDARPHHRKCRKPDPQVRIPHRRVYDKSSIQWAAPCSGTGRQGKSLCQHRHRFCVVDTRLGYSVTSRSIPGERHARAISAMCSEDAVIIVVRLGQHKPVHLLIFCDNI</sequence>
<evidence type="ECO:0000256" key="1">
    <source>
        <dbReference type="SAM" id="MobiDB-lite"/>
    </source>
</evidence>
<name>A0A0C2WRC8_AMAMK</name>
<dbReference type="EMBL" id="KN818251">
    <property type="protein sequence ID" value="KIL64227.1"/>
    <property type="molecule type" value="Genomic_DNA"/>
</dbReference>
<dbReference type="HOGENOM" id="CLU_2108433_0_0_1"/>
<dbReference type="InParanoid" id="A0A0C2WRC8"/>
<protein>
    <submittedName>
        <fullName evidence="2">Uncharacterized protein</fullName>
    </submittedName>
</protein>
<accession>A0A0C2WRC8</accession>
<reference evidence="2 3" key="1">
    <citation type="submission" date="2014-04" db="EMBL/GenBank/DDBJ databases">
        <title>Evolutionary Origins and Diversification of the Mycorrhizal Mutualists.</title>
        <authorList>
            <consortium name="DOE Joint Genome Institute"/>
            <consortium name="Mycorrhizal Genomics Consortium"/>
            <person name="Kohler A."/>
            <person name="Kuo A."/>
            <person name="Nagy L.G."/>
            <person name="Floudas D."/>
            <person name="Copeland A."/>
            <person name="Barry K.W."/>
            <person name="Cichocki N."/>
            <person name="Veneault-Fourrey C."/>
            <person name="LaButti K."/>
            <person name="Lindquist E.A."/>
            <person name="Lipzen A."/>
            <person name="Lundell T."/>
            <person name="Morin E."/>
            <person name="Murat C."/>
            <person name="Riley R."/>
            <person name="Ohm R."/>
            <person name="Sun H."/>
            <person name="Tunlid A."/>
            <person name="Henrissat B."/>
            <person name="Grigoriev I.V."/>
            <person name="Hibbett D.S."/>
            <person name="Martin F."/>
        </authorList>
    </citation>
    <scope>NUCLEOTIDE SEQUENCE [LARGE SCALE GENOMIC DNA]</scope>
    <source>
        <strain evidence="2 3">Koide BX008</strain>
    </source>
</reference>
<feature type="region of interest" description="Disordered" evidence="1">
    <location>
        <begin position="1"/>
        <end position="21"/>
    </location>
</feature>
<feature type="compositionally biased region" description="Basic and acidic residues" evidence="1">
    <location>
        <begin position="1"/>
        <end position="11"/>
    </location>
</feature>
<gene>
    <name evidence="2" type="ORF">M378DRAFT_629165</name>
</gene>
<keyword evidence="3" id="KW-1185">Reference proteome</keyword>
<evidence type="ECO:0000313" key="2">
    <source>
        <dbReference type="EMBL" id="KIL64227.1"/>
    </source>
</evidence>
<dbReference type="AlphaFoldDB" id="A0A0C2WRC8"/>
<dbReference type="Proteomes" id="UP000054549">
    <property type="component" value="Unassembled WGS sequence"/>
</dbReference>
<proteinExistence type="predicted"/>
<organism evidence="2 3">
    <name type="scientific">Amanita muscaria (strain Koide BX008)</name>
    <dbReference type="NCBI Taxonomy" id="946122"/>
    <lineage>
        <taxon>Eukaryota</taxon>
        <taxon>Fungi</taxon>
        <taxon>Dikarya</taxon>
        <taxon>Basidiomycota</taxon>
        <taxon>Agaricomycotina</taxon>
        <taxon>Agaricomycetes</taxon>
        <taxon>Agaricomycetidae</taxon>
        <taxon>Agaricales</taxon>
        <taxon>Pluteineae</taxon>
        <taxon>Amanitaceae</taxon>
        <taxon>Amanita</taxon>
    </lineage>
</organism>
<evidence type="ECO:0000313" key="3">
    <source>
        <dbReference type="Proteomes" id="UP000054549"/>
    </source>
</evidence>